<dbReference type="GO" id="GO:0003950">
    <property type="term" value="F:NAD+ poly-ADP-ribosyltransferase activity"/>
    <property type="evidence" value="ECO:0007669"/>
    <property type="project" value="UniProtKB-UniRule"/>
</dbReference>
<dbReference type="FunFam" id="3.90.228.10:FF:000005">
    <property type="entry name" value="Poly [ADP-ribose] polymerase"/>
    <property type="match status" value="1"/>
</dbReference>
<dbReference type="Pfam" id="PF00644">
    <property type="entry name" value="PARP"/>
    <property type="match status" value="1"/>
</dbReference>
<keyword evidence="5" id="KW-0548">Nucleotidyltransferase</keyword>
<dbReference type="OrthoDB" id="19501at2759"/>
<evidence type="ECO:0000256" key="16">
    <source>
        <dbReference type="SAM" id="Phobius"/>
    </source>
</evidence>
<dbReference type="PROSITE" id="PS51059">
    <property type="entry name" value="PARP_CATALYTIC"/>
    <property type="match status" value="1"/>
</dbReference>
<sequence>MSLSSEVSGVSRYVLERVQSDPLAADFTLSLFAAAVHSYRHDSVLRPFPPAFIKGGSEKDRKALEQAINELPMIVQFEKMLETLSQSTLDLLSWHFSNKSFTLKSRNKNHYYDILTLTGSREPTSVEPNYIFEVLPNKTNQLKFKQLQQGRKVFYAYHGSRIENFHSILHNGLASHMNKNGIFGEGTYLSSELSVSLHYSPSGFGWAKSQLGSQLSCVAVCEIIDDPSVKCQLKEGDHVAKKSRALVPNSMAGEVPEKYYVIRNNEVVKVKYLLIYADKTWNNRLPNQISWFRQHKFALLMTIYVLLLVTIGLSNSKQFKQSMRRIFKS</sequence>
<evidence type="ECO:0000256" key="15">
    <source>
        <dbReference type="RuleBase" id="RU362114"/>
    </source>
</evidence>
<dbReference type="InterPro" id="IPR012317">
    <property type="entry name" value="Poly(ADP-ribose)pol_cat_dom"/>
</dbReference>
<keyword evidence="8 16" id="KW-1133">Transmembrane helix</keyword>
<evidence type="ECO:0000256" key="1">
    <source>
        <dbReference type="ARBA" id="ARBA00004163"/>
    </source>
</evidence>
<dbReference type="InterPro" id="IPR041400">
    <property type="entry name" value="PARP16_N"/>
</dbReference>
<evidence type="ECO:0000256" key="2">
    <source>
        <dbReference type="ARBA" id="ARBA00022676"/>
    </source>
</evidence>
<gene>
    <name evidence="18" type="ORF">SPHA_50443</name>
</gene>
<comment type="similarity">
    <text evidence="12">Belongs to the ARTD/PARP family.</text>
</comment>
<evidence type="ECO:0000256" key="9">
    <source>
        <dbReference type="ARBA" id="ARBA00023027"/>
    </source>
</evidence>
<comment type="subunit">
    <text evidence="14">Interacts with KPNB1.</text>
</comment>
<evidence type="ECO:0000256" key="6">
    <source>
        <dbReference type="ARBA" id="ARBA00022765"/>
    </source>
</evidence>
<dbReference type="AlphaFoldDB" id="A0A812DCS7"/>
<keyword evidence="2 15" id="KW-0328">Glycosyltransferase</keyword>
<evidence type="ECO:0000259" key="17">
    <source>
        <dbReference type="PROSITE" id="PS51059"/>
    </source>
</evidence>
<evidence type="ECO:0000256" key="5">
    <source>
        <dbReference type="ARBA" id="ARBA00022695"/>
    </source>
</evidence>
<organism evidence="18 19">
    <name type="scientific">Acanthosepion pharaonis</name>
    <name type="common">Pharaoh cuttlefish</name>
    <name type="synonym">Sepia pharaonis</name>
    <dbReference type="NCBI Taxonomy" id="158019"/>
    <lineage>
        <taxon>Eukaryota</taxon>
        <taxon>Metazoa</taxon>
        <taxon>Spiralia</taxon>
        <taxon>Lophotrochozoa</taxon>
        <taxon>Mollusca</taxon>
        <taxon>Cephalopoda</taxon>
        <taxon>Coleoidea</taxon>
        <taxon>Decapodiformes</taxon>
        <taxon>Sepiida</taxon>
        <taxon>Sepiina</taxon>
        <taxon>Sepiidae</taxon>
        <taxon>Acanthosepion</taxon>
    </lineage>
</organism>
<dbReference type="GO" id="GO:0005789">
    <property type="term" value="C:endoplasmic reticulum membrane"/>
    <property type="evidence" value="ECO:0007669"/>
    <property type="project" value="UniProtKB-SubCell"/>
</dbReference>
<keyword evidence="11" id="KW-0834">Unfolded protein response</keyword>
<name>A0A812DCS7_ACAPH</name>
<evidence type="ECO:0000256" key="14">
    <source>
        <dbReference type="ARBA" id="ARBA00062100"/>
    </source>
</evidence>
<accession>A0A812DCS7</accession>
<reference evidence="18" key="1">
    <citation type="submission" date="2021-01" db="EMBL/GenBank/DDBJ databases">
        <authorList>
            <person name="Li R."/>
            <person name="Bekaert M."/>
        </authorList>
    </citation>
    <scope>NUCLEOTIDE SEQUENCE</scope>
    <source>
        <strain evidence="18">Farmed</strain>
    </source>
</reference>
<dbReference type="EMBL" id="CAHIKZ030002971">
    <property type="protein sequence ID" value="CAE1294538.1"/>
    <property type="molecule type" value="Genomic_DNA"/>
</dbReference>
<keyword evidence="4 16" id="KW-0812">Transmembrane</keyword>
<feature type="transmembrane region" description="Helical" evidence="16">
    <location>
        <begin position="297"/>
        <end position="315"/>
    </location>
</feature>
<dbReference type="GO" id="GO:0016779">
    <property type="term" value="F:nucleotidyltransferase activity"/>
    <property type="evidence" value="ECO:0007669"/>
    <property type="project" value="UniProtKB-KW"/>
</dbReference>
<dbReference type="Proteomes" id="UP000597762">
    <property type="component" value="Unassembled WGS sequence"/>
</dbReference>
<evidence type="ECO:0000256" key="7">
    <source>
        <dbReference type="ARBA" id="ARBA00022824"/>
    </source>
</evidence>
<keyword evidence="3 15" id="KW-0808">Transferase</keyword>
<dbReference type="PANTHER" id="PTHR21328">
    <property type="entry name" value="POLY ADP-RIBOSE POLYMERASE FAMILY, MEMBER PARP"/>
    <property type="match status" value="1"/>
</dbReference>
<keyword evidence="10 16" id="KW-0472">Membrane</keyword>
<keyword evidence="7" id="KW-0256">Endoplasmic reticulum</keyword>
<evidence type="ECO:0000313" key="18">
    <source>
        <dbReference type="EMBL" id="CAE1294538.1"/>
    </source>
</evidence>
<dbReference type="InterPro" id="IPR051838">
    <property type="entry name" value="ARTD_PARP"/>
</dbReference>
<dbReference type="GO" id="GO:0006986">
    <property type="term" value="P:response to unfolded protein"/>
    <property type="evidence" value="ECO:0007669"/>
    <property type="project" value="UniProtKB-KW"/>
</dbReference>
<evidence type="ECO:0000256" key="8">
    <source>
        <dbReference type="ARBA" id="ARBA00022989"/>
    </source>
</evidence>
<evidence type="ECO:0000256" key="12">
    <source>
        <dbReference type="ARBA" id="ARBA00024347"/>
    </source>
</evidence>
<evidence type="ECO:0000256" key="3">
    <source>
        <dbReference type="ARBA" id="ARBA00022679"/>
    </source>
</evidence>
<comment type="caution">
    <text evidence="18">The sequence shown here is derived from an EMBL/GenBank/DDBJ whole genome shotgun (WGS) entry which is preliminary data.</text>
</comment>
<evidence type="ECO:0000256" key="4">
    <source>
        <dbReference type="ARBA" id="ARBA00022692"/>
    </source>
</evidence>
<keyword evidence="19" id="KW-1185">Reference proteome</keyword>
<protein>
    <recommendedName>
        <fullName evidence="15">Poly [ADP-ribose] polymerase</fullName>
        <shortName evidence="15">PARP</shortName>
        <ecNumber evidence="15">2.4.2.-</ecNumber>
    </recommendedName>
</protein>
<dbReference type="EC" id="2.4.2.-" evidence="15"/>
<feature type="domain" description="PARP catalytic" evidence="17">
    <location>
        <begin position="83"/>
        <end position="285"/>
    </location>
</feature>
<dbReference type="SUPFAM" id="SSF56399">
    <property type="entry name" value="ADP-ribosylation"/>
    <property type="match status" value="1"/>
</dbReference>
<evidence type="ECO:0000256" key="11">
    <source>
        <dbReference type="ARBA" id="ARBA00023230"/>
    </source>
</evidence>
<proteinExistence type="inferred from homology"/>
<dbReference type="Pfam" id="PF18084">
    <property type="entry name" value="ARTD15_N"/>
    <property type="match status" value="1"/>
</dbReference>
<keyword evidence="9 15" id="KW-0520">NAD</keyword>
<evidence type="ECO:0000313" key="19">
    <source>
        <dbReference type="Proteomes" id="UP000597762"/>
    </source>
</evidence>
<evidence type="ECO:0000256" key="13">
    <source>
        <dbReference type="ARBA" id="ARBA00056446"/>
    </source>
</evidence>
<dbReference type="Gene3D" id="3.90.228.10">
    <property type="match status" value="1"/>
</dbReference>
<comment type="function">
    <text evidence="13">Intracellular mono-ADP-ribosyltransferase that plays a role in different processes, such as protein translation and unfolded protein response (UPR), through the mono-ADP-ribosylation of proteins involved in those processes. Acts as an inhibitor of protein translation by catalyzing mono-ADP-ribosylation of ribosomal subunits, such as RPL14 and RPS6, thereby inhibiting polysome assembly and mRNA loading. Mono-ADP-ribosylation of ribosomal subunits is promoted by NMNAT2. Involved in the unfolded protein response (UPR) by ADP-ribosylating and activating EIF2AK3 and ERN1, two important UPR effectors. May also mediate mono-ADP-ribosylation of karyopherin KPNB1 a nuclear import factor. May not modify proteins on arginine or cysteine residues compared to other mono-ADP-ribosyltransferases.</text>
</comment>
<evidence type="ECO:0000256" key="10">
    <source>
        <dbReference type="ARBA" id="ARBA00023136"/>
    </source>
</evidence>
<keyword evidence="6" id="KW-0013">ADP-ribosylation</keyword>
<comment type="subcellular location">
    <subcellularLocation>
        <location evidence="1">Endoplasmic reticulum membrane</location>
        <topology evidence="1">Single-pass type IV membrane protein</topology>
    </subcellularLocation>
</comment>